<evidence type="ECO:0000256" key="1">
    <source>
        <dbReference type="PROSITE-ProRule" id="PRU00339"/>
    </source>
</evidence>
<dbReference type="InterPro" id="IPR019734">
    <property type="entry name" value="TPR_rpt"/>
</dbReference>
<organism evidence="3 4">
    <name type="scientific">Niveibacterium microcysteis</name>
    <dbReference type="NCBI Taxonomy" id="2811415"/>
    <lineage>
        <taxon>Bacteria</taxon>
        <taxon>Pseudomonadati</taxon>
        <taxon>Pseudomonadota</taxon>
        <taxon>Betaproteobacteria</taxon>
        <taxon>Rhodocyclales</taxon>
        <taxon>Rhodocyclaceae</taxon>
        <taxon>Niveibacterium</taxon>
    </lineage>
</organism>
<gene>
    <name evidence="3" type="ORF">JY500_05835</name>
</gene>
<evidence type="ECO:0000313" key="4">
    <source>
        <dbReference type="Proteomes" id="UP000663570"/>
    </source>
</evidence>
<dbReference type="EMBL" id="CP071060">
    <property type="protein sequence ID" value="QSI78160.1"/>
    <property type="molecule type" value="Genomic_DNA"/>
</dbReference>
<name>A0ABX7MCE2_9RHOO</name>
<dbReference type="SUPFAM" id="SSF48452">
    <property type="entry name" value="TPR-like"/>
    <property type="match status" value="1"/>
</dbReference>
<proteinExistence type="predicted"/>
<dbReference type="RefSeq" id="WP_206255465.1">
    <property type="nucleotide sequence ID" value="NZ_CP071060.1"/>
</dbReference>
<evidence type="ECO:0000313" key="3">
    <source>
        <dbReference type="EMBL" id="QSI78160.1"/>
    </source>
</evidence>
<accession>A0ABX7MCE2</accession>
<sequence length="236" mass="26074">MSFMCGELANAFGPFDYRSEVGKTVGSDGGHSNIQLVEGAHFTPEVEALVRGKTSTTAGHDIDYTLRAFPNHHRALLAMMNLSFKEKKTKPVGSRYSIDCWFERGARWRPDDAVVKMLWGIYKLKTGRQQEAVDLFQQAEKAETEDPNLYYNLGLAYFELKRYDDALRYAHKAYALNYPLPGLREKLKRAGAWRDMPPPAAGQSAPVAAQSAPAASQSQPVVPQSAPAAAAPPKMP</sequence>
<dbReference type="SMART" id="SM00028">
    <property type="entry name" value="TPR"/>
    <property type="match status" value="2"/>
</dbReference>
<dbReference type="Proteomes" id="UP000663570">
    <property type="component" value="Chromosome"/>
</dbReference>
<dbReference type="Gene3D" id="1.25.40.10">
    <property type="entry name" value="Tetratricopeptide repeat domain"/>
    <property type="match status" value="1"/>
</dbReference>
<feature type="region of interest" description="Disordered" evidence="2">
    <location>
        <begin position="193"/>
        <end position="236"/>
    </location>
</feature>
<keyword evidence="1" id="KW-0802">TPR repeat</keyword>
<keyword evidence="4" id="KW-1185">Reference proteome</keyword>
<reference evidence="3 4" key="1">
    <citation type="submission" date="2021-02" db="EMBL/GenBank/DDBJ databases">
        <title>Niveibacterium changnyeongensis HC41.</title>
        <authorList>
            <person name="Kang M."/>
        </authorList>
    </citation>
    <scope>NUCLEOTIDE SEQUENCE [LARGE SCALE GENOMIC DNA]</scope>
    <source>
        <strain evidence="3 4">HC41</strain>
    </source>
</reference>
<evidence type="ECO:0000256" key="2">
    <source>
        <dbReference type="SAM" id="MobiDB-lite"/>
    </source>
</evidence>
<dbReference type="InterPro" id="IPR011990">
    <property type="entry name" value="TPR-like_helical_dom_sf"/>
</dbReference>
<dbReference type="PROSITE" id="PS50005">
    <property type="entry name" value="TPR"/>
    <property type="match status" value="1"/>
</dbReference>
<dbReference type="PROSITE" id="PS50293">
    <property type="entry name" value="TPR_REGION"/>
    <property type="match status" value="1"/>
</dbReference>
<protein>
    <submittedName>
        <fullName evidence="3">Tetratricopeptide repeat protein</fullName>
    </submittedName>
</protein>
<dbReference type="Pfam" id="PF13414">
    <property type="entry name" value="TPR_11"/>
    <property type="match status" value="1"/>
</dbReference>
<feature type="repeat" description="TPR" evidence="1">
    <location>
        <begin position="147"/>
        <end position="180"/>
    </location>
</feature>
<feature type="compositionally biased region" description="Low complexity" evidence="2">
    <location>
        <begin position="201"/>
        <end position="236"/>
    </location>
</feature>